<evidence type="ECO:0000256" key="2">
    <source>
        <dbReference type="SAM" id="MobiDB-lite"/>
    </source>
</evidence>
<dbReference type="SUPFAM" id="SSF55909">
    <property type="entry name" value="Pentein"/>
    <property type="match status" value="1"/>
</dbReference>
<gene>
    <name evidence="3" type="ORF">FHX53_001607</name>
</gene>
<dbReference type="Pfam" id="PF04371">
    <property type="entry name" value="PAD_porph"/>
    <property type="match status" value="1"/>
</dbReference>
<name>A0A839EFC5_9MICO</name>
<dbReference type="PANTHER" id="PTHR31377:SF0">
    <property type="entry name" value="AGMATINE DEIMINASE-RELATED"/>
    <property type="match status" value="1"/>
</dbReference>
<dbReference type="GO" id="GO:0047632">
    <property type="term" value="F:agmatine deiminase activity"/>
    <property type="evidence" value="ECO:0007669"/>
    <property type="project" value="UniProtKB-EC"/>
</dbReference>
<evidence type="ECO:0000256" key="1">
    <source>
        <dbReference type="ARBA" id="ARBA00022801"/>
    </source>
</evidence>
<dbReference type="EC" id="3.5.3.12" evidence="3"/>
<dbReference type="RefSeq" id="WP_182490822.1">
    <property type="nucleotide sequence ID" value="NZ_BAAAOV010000001.1"/>
</dbReference>
<reference evidence="3 4" key="1">
    <citation type="submission" date="2020-07" db="EMBL/GenBank/DDBJ databases">
        <title>Sequencing the genomes of 1000 actinobacteria strains.</title>
        <authorList>
            <person name="Klenk H.-P."/>
        </authorList>
    </citation>
    <scope>NUCLEOTIDE SEQUENCE [LARGE SCALE GENOMIC DNA]</scope>
    <source>
        <strain evidence="3 4">DSM 19663</strain>
    </source>
</reference>
<dbReference type="Proteomes" id="UP000585905">
    <property type="component" value="Unassembled WGS sequence"/>
</dbReference>
<proteinExistence type="predicted"/>
<dbReference type="PANTHER" id="PTHR31377">
    <property type="entry name" value="AGMATINE DEIMINASE-RELATED"/>
    <property type="match status" value="1"/>
</dbReference>
<sequence length="364" mass="39568">MAWRMPAETAPHDRIWMAFPREGEVMGYSSAARESTYAAWTAVAHAIVPFEPVTMVVDPSERERARRMLSTDIDIVEAPLDDFWMRDFGPTFVIDDETGELGGVDWIFNAWGQGADCEHDALIAALVLDGLGVTRVPSLLVNEGGGIHVDGEGTVLVTETVQLDRDRNPWATKERVEAELVRTIGATTAIWLPRGLTRDYDDLGTRGHVDIVATFASPGRVLVHAQPDPAHPDHAVMPAIHEALRNSTDARGRRLELIELPAPAQLRDDEGFVDYSYVNHLVVNGGVIACGFDDEVADARARDILREEYGREAVTVDAREIFARGGGIHCITQQQPRAGLETLRSDGDSGGAGTGAGATAEGDR</sequence>
<dbReference type="GO" id="GO:0004668">
    <property type="term" value="F:protein-arginine deiminase activity"/>
    <property type="evidence" value="ECO:0007669"/>
    <property type="project" value="InterPro"/>
</dbReference>
<dbReference type="GO" id="GO:0009446">
    <property type="term" value="P:putrescine biosynthetic process"/>
    <property type="evidence" value="ECO:0007669"/>
    <property type="project" value="InterPro"/>
</dbReference>
<dbReference type="EMBL" id="JACGWX010000003">
    <property type="protein sequence ID" value="MBA8848015.1"/>
    <property type="molecule type" value="Genomic_DNA"/>
</dbReference>
<keyword evidence="4" id="KW-1185">Reference proteome</keyword>
<dbReference type="AlphaFoldDB" id="A0A839EFC5"/>
<keyword evidence="1 3" id="KW-0378">Hydrolase</keyword>
<organism evidence="3 4">
    <name type="scientific">Microcella alkalica</name>
    <dbReference type="NCBI Taxonomy" id="355930"/>
    <lineage>
        <taxon>Bacteria</taxon>
        <taxon>Bacillati</taxon>
        <taxon>Actinomycetota</taxon>
        <taxon>Actinomycetes</taxon>
        <taxon>Micrococcales</taxon>
        <taxon>Microbacteriaceae</taxon>
        <taxon>Microcella</taxon>
    </lineage>
</organism>
<evidence type="ECO:0000313" key="4">
    <source>
        <dbReference type="Proteomes" id="UP000585905"/>
    </source>
</evidence>
<feature type="region of interest" description="Disordered" evidence="2">
    <location>
        <begin position="341"/>
        <end position="364"/>
    </location>
</feature>
<dbReference type="InterPro" id="IPR007466">
    <property type="entry name" value="Peptidyl-Arg-deiminase_porph"/>
</dbReference>
<dbReference type="Gene3D" id="3.75.10.10">
    <property type="entry name" value="L-arginine/glycine Amidinotransferase, Chain A"/>
    <property type="match status" value="1"/>
</dbReference>
<comment type="caution">
    <text evidence="3">The sequence shown here is derived from an EMBL/GenBank/DDBJ whole genome shotgun (WGS) entry which is preliminary data.</text>
</comment>
<evidence type="ECO:0000313" key="3">
    <source>
        <dbReference type="EMBL" id="MBA8848015.1"/>
    </source>
</evidence>
<accession>A0A839EFC5</accession>
<protein>
    <submittedName>
        <fullName evidence="3">Agmatine deiminase</fullName>
        <ecNumber evidence="3">3.5.3.12</ecNumber>
    </submittedName>
</protein>